<gene>
    <name evidence="10" type="ORF">B0F90DRAFT_1704647</name>
</gene>
<dbReference type="PANTHER" id="PTHR46300:SF7">
    <property type="entry name" value="P450, PUTATIVE (EUROFUNG)-RELATED"/>
    <property type="match status" value="1"/>
</dbReference>
<dbReference type="InterPro" id="IPR002401">
    <property type="entry name" value="Cyt_P450_E_grp-I"/>
</dbReference>
<feature type="binding site" description="axial binding residue" evidence="9">
    <location>
        <position position="314"/>
    </location>
    <ligand>
        <name>heme</name>
        <dbReference type="ChEBI" id="CHEBI:30413"/>
    </ligand>
    <ligandPart>
        <name>Fe</name>
        <dbReference type="ChEBI" id="CHEBI:18248"/>
    </ligandPart>
</feature>
<evidence type="ECO:0000313" key="11">
    <source>
        <dbReference type="Proteomes" id="UP001203297"/>
    </source>
</evidence>
<sequence>MRKAAHEGLNKGVVKDFHEPQAKEALLLAAGGLAEPKRWDKHLRRAAASMVLSVVYDQPTIKSEEDNTVKLINDFVQRLTRAAYPGAHLVEFFPWMRYIPSRFAKWKRDAEDWYKQDSAMFEGLFNTVHANVAKGDDRPSLSATLIRDSGRHQLSMRENSWLAGTMYAAGAETTSAVMAWWTLAMLAYPETQARAQAELDAVVGRTRLPTFADYPHLPYIRGMVKEALRWRPVDPVGLPHRSIEDDWYNGMFIPKGTVCIANVWHLNRDPEIYGEDAGHFNPARHLDANGDIAPGPPDTKEESHVTYGFGRRLCVGRHVANNSLFIDIAIVLWASKIERKKDASGQLLPLDVDGFVEDGLVVRPIPYDCDITPRFPEAAGLLAQEIELAGL</sequence>
<comment type="pathway">
    <text evidence="2">Secondary metabolite biosynthesis.</text>
</comment>
<keyword evidence="6" id="KW-0560">Oxidoreductase</keyword>
<evidence type="ECO:0000256" key="9">
    <source>
        <dbReference type="PIRSR" id="PIRSR602401-1"/>
    </source>
</evidence>
<comment type="cofactor">
    <cofactor evidence="1 9">
        <name>heme</name>
        <dbReference type="ChEBI" id="CHEBI:30413"/>
    </cofactor>
</comment>
<comment type="similarity">
    <text evidence="3">Belongs to the cytochrome P450 family.</text>
</comment>
<dbReference type="Gene3D" id="1.10.630.10">
    <property type="entry name" value="Cytochrome P450"/>
    <property type="match status" value="1"/>
</dbReference>
<dbReference type="AlphaFoldDB" id="A0AAD4M6U0"/>
<accession>A0AAD4M6U0</accession>
<dbReference type="GO" id="GO:0004497">
    <property type="term" value="F:monooxygenase activity"/>
    <property type="evidence" value="ECO:0007669"/>
    <property type="project" value="UniProtKB-KW"/>
</dbReference>
<dbReference type="EMBL" id="WTXG01000007">
    <property type="protein sequence ID" value="KAI0304333.1"/>
    <property type="molecule type" value="Genomic_DNA"/>
</dbReference>
<dbReference type="Proteomes" id="UP001203297">
    <property type="component" value="Unassembled WGS sequence"/>
</dbReference>
<reference evidence="10" key="1">
    <citation type="journal article" date="2022" name="New Phytol.">
        <title>Evolutionary transition to the ectomycorrhizal habit in the genomes of a hyperdiverse lineage of mushroom-forming fungi.</title>
        <authorList>
            <person name="Looney B."/>
            <person name="Miyauchi S."/>
            <person name="Morin E."/>
            <person name="Drula E."/>
            <person name="Courty P.E."/>
            <person name="Kohler A."/>
            <person name="Kuo A."/>
            <person name="LaButti K."/>
            <person name="Pangilinan J."/>
            <person name="Lipzen A."/>
            <person name="Riley R."/>
            <person name="Andreopoulos W."/>
            <person name="He G."/>
            <person name="Johnson J."/>
            <person name="Nolan M."/>
            <person name="Tritt A."/>
            <person name="Barry K.W."/>
            <person name="Grigoriev I.V."/>
            <person name="Nagy L.G."/>
            <person name="Hibbett D."/>
            <person name="Henrissat B."/>
            <person name="Matheny P.B."/>
            <person name="Labbe J."/>
            <person name="Martin F.M."/>
        </authorList>
    </citation>
    <scope>NUCLEOTIDE SEQUENCE</scope>
    <source>
        <strain evidence="10">BPL690</strain>
    </source>
</reference>
<proteinExistence type="inferred from homology"/>
<dbReference type="GO" id="GO:0016705">
    <property type="term" value="F:oxidoreductase activity, acting on paired donors, with incorporation or reduction of molecular oxygen"/>
    <property type="evidence" value="ECO:0007669"/>
    <property type="project" value="InterPro"/>
</dbReference>
<dbReference type="GO" id="GO:0005506">
    <property type="term" value="F:iron ion binding"/>
    <property type="evidence" value="ECO:0007669"/>
    <property type="project" value="InterPro"/>
</dbReference>
<keyword evidence="7 9" id="KW-0408">Iron</keyword>
<dbReference type="InterPro" id="IPR001128">
    <property type="entry name" value="Cyt_P450"/>
</dbReference>
<dbReference type="PRINTS" id="PR00463">
    <property type="entry name" value="EP450I"/>
</dbReference>
<dbReference type="PANTHER" id="PTHR46300">
    <property type="entry name" value="P450, PUTATIVE (EUROFUNG)-RELATED-RELATED"/>
    <property type="match status" value="1"/>
</dbReference>
<dbReference type="CDD" id="cd11065">
    <property type="entry name" value="CYP64-like"/>
    <property type="match status" value="1"/>
</dbReference>
<evidence type="ECO:0000256" key="1">
    <source>
        <dbReference type="ARBA" id="ARBA00001971"/>
    </source>
</evidence>
<dbReference type="PRINTS" id="PR00385">
    <property type="entry name" value="P450"/>
</dbReference>
<evidence type="ECO:0000256" key="5">
    <source>
        <dbReference type="ARBA" id="ARBA00022723"/>
    </source>
</evidence>
<evidence type="ECO:0000256" key="6">
    <source>
        <dbReference type="ARBA" id="ARBA00023002"/>
    </source>
</evidence>
<evidence type="ECO:0000256" key="3">
    <source>
        <dbReference type="ARBA" id="ARBA00010617"/>
    </source>
</evidence>
<dbReference type="SUPFAM" id="SSF48264">
    <property type="entry name" value="Cytochrome P450"/>
    <property type="match status" value="1"/>
</dbReference>
<evidence type="ECO:0000256" key="8">
    <source>
        <dbReference type="ARBA" id="ARBA00023033"/>
    </source>
</evidence>
<protein>
    <submittedName>
        <fullName evidence="10">Cytochrome P450</fullName>
    </submittedName>
</protein>
<dbReference type="InterPro" id="IPR036396">
    <property type="entry name" value="Cyt_P450_sf"/>
</dbReference>
<keyword evidence="4 9" id="KW-0349">Heme</keyword>
<keyword evidence="8" id="KW-0503">Monooxygenase</keyword>
<dbReference type="GO" id="GO:0020037">
    <property type="term" value="F:heme binding"/>
    <property type="evidence" value="ECO:0007669"/>
    <property type="project" value="InterPro"/>
</dbReference>
<name>A0AAD4M6U0_9AGAM</name>
<dbReference type="Pfam" id="PF00067">
    <property type="entry name" value="p450"/>
    <property type="match status" value="1"/>
</dbReference>
<evidence type="ECO:0000256" key="7">
    <source>
        <dbReference type="ARBA" id="ARBA00023004"/>
    </source>
</evidence>
<organism evidence="10 11">
    <name type="scientific">Multifurca ochricompacta</name>
    <dbReference type="NCBI Taxonomy" id="376703"/>
    <lineage>
        <taxon>Eukaryota</taxon>
        <taxon>Fungi</taxon>
        <taxon>Dikarya</taxon>
        <taxon>Basidiomycota</taxon>
        <taxon>Agaricomycotina</taxon>
        <taxon>Agaricomycetes</taxon>
        <taxon>Russulales</taxon>
        <taxon>Russulaceae</taxon>
        <taxon>Multifurca</taxon>
    </lineage>
</organism>
<evidence type="ECO:0000256" key="2">
    <source>
        <dbReference type="ARBA" id="ARBA00005179"/>
    </source>
</evidence>
<keyword evidence="11" id="KW-1185">Reference proteome</keyword>
<keyword evidence="5 9" id="KW-0479">Metal-binding</keyword>
<comment type="caution">
    <text evidence="10">The sequence shown here is derived from an EMBL/GenBank/DDBJ whole genome shotgun (WGS) entry which is preliminary data.</text>
</comment>
<evidence type="ECO:0000256" key="4">
    <source>
        <dbReference type="ARBA" id="ARBA00022617"/>
    </source>
</evidence>
<evidence type="ECO:0000313" key="10">
    <source>
        <dbReference type="EMBL" id="KAI0304333.1"/>
    </source>
</evidence>
<dbReference type="InterPro" id="IPR050364">
    <property type="entry name" value="Cytochrome_P450_fung"/>
</dbReference>